<evidence type="ECO:0000256" key="1">
    <source>
        <dbReference type="ARBA" id="ARBA00004395"/>
    </source>
</evidence>
<gene>
    <name evidence="9" type="ORF">niasHS_002313</name>
</gene>
<evidence type="ECO:0000256" key="5">
    <source>
        <dbReference type="ARBA" id="ARBA00022927"/>
    </source>
</evidence>
<dbReference type="GO" id="GO:0015031">
    <property type="term" value="P:protein transport"/>
    <property type="evidence" value="ECO:0007669"/>
    <property type="project" value="UniProtKB-KW"/>
</dbReference>
<evidence type="ECO:0000313" key="9">
    <source>
        <dbReference type="EMBL" id="KAL3103127.1"/>
    </source>
</evidence>
<evidence type="ECO:0000256" key="6">
    <source>
        <dbReference type="ARBA" id="ARBA00023034"/>
    </source>
</evidence>
<name>A0ABD2KJL7_HETSC</name>
<dbReference type="AlphaFoldDB" id="A0ABD2KJL7"/>
<proteinExistence type="inferred from homology"/>
<evidence type="ECO:0000256" key="7">
    <source>
        <dbReference type="ARBA" id="ARBA00023136"/>
    </source>
</evidence>
<evidence type="ECO:0000313" key="10">
    <source>
        <dbReference type="Proteomes" id="UP001620645"/>
    </source>
</evidence>
<dbReference type="InterPro" id="IPR019335">
    <property type="entry name" value="COG7"/>
</dbReference>
<reference evidence="9 10" key="1">
    <citation type="submission" date="2024-10" db="EMBL/GenBank/DDBJ databases">
        <authorList>
            <person name="Kim D."/>
        </authorList>
    </citation>
    <scope>NUCLEOTIDE SEQUENCE [LARGE SCALE GENOMIC DNA]</scope>
    <source>
        <strain evidence="9">Taebaek</strain>
    </source>
</reference>
<comment type="similarity">
    <text evidence="2">Belongs to the COG7 family.</text>
</comment>
<evidence type="ECO:0000256" key="3">
    <source>
        <dbReference type="ARBA" id="ARBA00020984"/>
    </source>
</evidence>
<comment type="caution">
    <text evidence="9">The sequence shown here is derived from an EMBL/GenBank/DDBJ whole genome shotgun (WGS) entry which is preliminary data.</text>
</comment>
<sequence length="669" mass="75720">MMTSIDDEKLLQIITTKIYERKFDEISLLNMPELSESLQQAHRLVCSLLNQHKEAYSRSIKGLPIPNIAAKTNQLGTSVDALNKRLQEHMRMLRQNENSTKQPTAVLECDMAKRKVDKLAEVLKAKSIWSNAYQELQLLDVSDGAMRYQKLVALQQSFEIMRKYSLDDEKAQTFEKLKDEFLSWYSPATIHAIDTGDVKHLDSIKEKYYSLDRIEVFESNFGNFAKNKIKCFIEDESNERTLWTVLQELFAIWRKTHKLIDSFIQEDGSAVICKYLFDGVISKWDALSTIVADFVSSSDNPFVAAKAIGKILADFSEFVQKEGDEHMIGVTEQIKKKVFSLLSGDYGKYATSVLLCSINKITAPEKGSRHRHNWLMPFLEEIQSKMREIVNDSSLTFGAEFASQIVPSFEHGIRELNSLLQNHDILNIKPEGTDIRMRKSIQENTEDKVSSICVMGYLLNIIDDLNEYIRETAADLSRESPENAESVRLISNASLLETLNLRVVGRKIESIANTITLTMEDEIRKLKQSENETETPEGMAADELSRSLPSFSVAPHNYATGVGHGLLSQMSTIGAYGNDRNFVRSIASAASAINSSFNDDEADLWLLTEVAKLVQNAFCTQVGNVVNLSLKLRRQFNADILFLMEALADLRLQPTKQMSKLAEKLKENC</sequence>
<keyword evidence="4" id="KW-0813">Transport</keyword>
<protein>
    <recommendedName>
        <fullName evidence="3">Conserved oligomeric Golgi complex subunit 7</fullName>
    </recommendedName>
    <alternativeName>
        <fullName evidence="8">Component of oligomeric Golgi complex 7</fullName>
    </alternativeName>
</protein>
<keyword evidence="10" id="KW-1185">Reference proteome</keyword>
<evidence type="ECO:0000256" key="2">
    <source>
        <dbReference type="ARBA" id="ARBA00005831"/>
    </source>
</evidence>
<dbReference type="PANTHER" id="PTHR21443:SF0">
    <property type="entry name" value="CONSERVED OLIGOMERIC GOLGI COMPLEX SUBUNIT 7"/>
    <property type="match status" value="1"/>
</dbReference>
<dbReference type="Proteomes" id="UP001620645">
    <property type="component" value="Unassembled WGS sequence"/>
</dbReference>
<accession>A0ABD2KJL7</accession>
<dbReference type="GO" id="GO:0000139">
    <property type="term" value="C:Golgi membrane"/>
    <property type="evidence" value="ECO:0007669"/>
    <property type="project" value="UniProtKB-SubCell"/>
</dbReference>
<keyword evidence="6" id="KW-0333">Golgi apparatus</keyword>
<comment type="subcellular location">
    <subcellularLocation>
        <location evidence="1">Golgi apparatus membrane</location>
        <topology evidence="1">Peripheral membrane protein</topology>
    </subcellularLocation>
</comment>
<dbReference type="EMBL" id="JBICCN010000015">
    <property type="protein sequence ID" value="KAL3103127.1"/>
    <property type="molecule type" value="Genomic_DNA"/>
</dbReference>
<evidence type="ECO:0000256" key="8">
    <source>
        <dbReference type="ARBA" id="ARBA00031345"/>
    </source>
</evidence>
<organism evidence="9 10">
    <name type="scientific">Heterodera schachtii</name>
    <name type="common">Sugarbeet cyst nematode worm</name>
    <name type="synonym">Tylenchus schachtii</name>
    <dbReference type="NCBI Taxonomy" id="97005"/>
    <lineage>
        <taxon>Eukaryota</taxon>
        <taxon>Metazoa</taxon>
        <taxon>Ecdysozoa</taxon>
        <taxon>Nematoda</taxon>
        <taxon>Chromadorea</taxon>
        <taxon>Rhabditida</taxon>
        <taxon>Tylenchina</taxon>
        <taxon>Tylenchomorpha</taxon>
        <taxon>Tylenchoidea</taxon>
        <taxon>Heteroderidae</taxon>
        <taxon>Heteroderinae</taxon>
        <taxon>Heterodera</taxon>
    </lineage>
</organism>
<keyword evidence="7" id="KW-0472">Membrane</keyword>
<keyword evidence="5" id="KW-0653">Protein transport</keyword>
<evidence type="ECO:0000256" key="4">
    <source>
        <dbReference type="ARBA" id="ARBA00022448"/>
    </source>
</evidence>
<dbReference type="PANTHER" id="PTHR21443">
    <property type="entry name" value="CONSERVED OLIGOMERIC GOLGI COMPLEX COMPONENT 7"/>
    <property type="match status" value="1"/>
</dbReference>